<reference evidence="1" key="1">
    <citation type="submission" date="2023-04" db="EMBL/GenBank/DDBJ databases">
        <title>Draft Genome sequencing of Naganishia species isolated from polar environments using Oxford Nanopore Technology.</title>
        <authorList>
            <person name="Leo P."/>
            <person name="Venkateswaran K."/>
        </authorList>
    </citation>
    <scope>NUCLEOTIDE SEQUENCE</scope>
    <source>
        <strain evidence="1">MNA-CCFEE 5425</strain>
    </source>
</reference>
<evidence type="ECO:0000313" key="1">
    <source>
        <dbReference type="EMBL" id="KAJ9118293.1"/>
    </source>
</evidence>
<dbReference type="Proteomes" id="UP001243375">
    <property type="component" value="Unassembled WGS sequence"/>
</dbReference>
<protein>
    <submittedName>
        <fullName evidence="1">Uncharacterized protein</fullName>
    </submittedName>
</protein>
<sequence length="157" mass="17368">MIAGSIIASIENAPDAAQLGAEKTDDDDKEAEADYSEEAAYMNGEYKMILRLMSVLTHGKEAKRIADKAIDVMSGRNLNRIGINYAYRYAMLIVLTAYLLEVKEMKERVEQAGGAAPAETPVADSEVMDAMGHIRPFAEWLKGKREIRTVLGRQTLD</sequence>
<name>A0ACC2X3K0_9TREE</name>
<accession>A0ACC2X3K0</accession>
<dbReference type="EMBL" id="JASBWU010000011">
    <property type="protein sequence ID" value="KAJ9118293.1"/>
    <property type="molecule type" value="Genomic_DNA"/>
</dbReference>
<keyword evidence="2" id="KW-1185">Reference proteome</keyword>
<gene>
    <name evidence="1" type="ORF">QFC22_004204</name>
</gene>
<comment type="caution">
    <text evidence="1">The sequence shown here is derived from an EMBL/GenBank/DDBJ whole genome shotgun (WGS) entry which is preliminary data.</text>
</comment>
<evidence type="ECO:0000313" key="2">
    <source>
        <dbReference type="Proteomes" id="UP001243375"/>
    </source>
</evidence>
<organism evidence="1 2">
    <name type="scientific">Naganishia vaughanmartiniae</name>
    <dbReference type="NCBI Taxonomy" id="1424756"/>
    <lineage>
        <taxon>Eukaryota</taxon>
        <taxon>Fungi</taxon>
        <taxon>Dikarya</taxon>
        <taxon>Basidiomycota</taxon>
        <taxon>Agaricomycotina</taxon>
        <taxon>Tremellomycetes</taxon>
        <taxon>Filobasidiales</taxon>
        <taxon>Filobasidiaceae</taxon>
        <taxon>Naganishia</taxon>
    </lineage>
</organism>
<proteinExistence type="predicted"/>